<evidence type="ECO:0000256" key="3">
    <source>
        <dbReference type="ARBA" id="ARBA00022448"/>
    </source>
</evidence>
<evidence type="ECO:0000256" key="6">
    <source>
        <dbReference type="ARBA" id="ARBA00022989"/>
    </source>
</evidence>
<feature type="transmembrane region" description="Helical" evidence="8">
    <location>
        <begin position="393"/>
        <end position="414"/>
    </location>
</feature>
<dbReference type="Gene3D" id="3.30.70.1320">
    <property type="entry name" value="Multidrug efflux transporter AcrB pore domain like"/>
    <property type="match status" value="1"/>
</dbReference>
<comment type="subcellular location">
    <subcellularLocation>
        <location evidence="1">Cell membrane</location>
        <topology evidence="1">Multi-pass membrane protein</topology>
    </subcellularLocation>
</comment>
<dbReference type="GO" id="GO:0042910">
    <property type="term" value="F:xenobiotic transmembrane transporter activity"/>
    <property type="evidence" value="ECO:0007669"/>
    <property type="project" value="TreeGrafter"/>
</dbReference>
<accession>A0A857J1X0</accession>
<dbReference type="SUPFAM" id="SSF82866">
    <property type="entry name" value="Multidrug efflux transporter AcrB transmembrane domain"/>
    <property type="match status" value="2"/>
</dbReference>
<evidence type="ECO:0000256" key="7">
    <source>
        <dbReference type="ARBA" id="ARBA00023136"/>
    </source>
</evidence>
<keyword evidence="10" id="KW-1185">Reference proteome</keyword>
<sequence>MFEKIIRTAIAQRWLVMLGVLAMAALGVFSLQRLPIDAVPDITNVQVQINTAAPGFSPLEVEQRVTFPLETALAGLPGLQQTRSLSRYGLSQVTAIFDDRSDVFFARQLVGERLQAAREAMPAGSSPAIGPISTGLGEIYHWTVEAEENARRPDGQPYTPTDLREIQDWVIRPQMRTVKGVTEVNTIGGFAREYQVAPDPGKLAAYGIGLAALVEALERNNGNVGAGYIERRGEQYLVRAPGQLRSAGEIAELVLRSVDGVPVRLRDVATVGLGHELRTGAATDNGREVVLGTVFMLIGENSRTVARAVDKRLAEINRNLPPGVKAVTVYDRTVLVDKAVATVRSNLLEGAVLVVVVLFLFLGNFRAALIAAAVIPLAMLFTFTGMASQKISANLMSLGALDFGIVVDGAVVIVENCLRRLAHARSAAGRALTRQERFDEVFEAAREARRPLIFGQAIIMVVYLPIFALGGVEARLFHPMALTVVIALLGAMLLSISFVPAAVALLIRDSGPETENRLMRLARRAYAPLLDWTLRTPAVVLALALASVLLAGLLSTRLGTEFTPSLDEGDFALQALRLPGTSLSQSVAMQQQIESTLKAKFPEIERVFARTGTAEVAADPMPPNISDGYIMLRPEADWPEPRRSRAQLRDAIEEAVEQLPGNAYEFSQPIQLRFNELISGVRSDVAVKVFGDDMATLEATAQRIAATLSRLPGAAEVKVEQTSGLPMLSVEIDRAKASRYGLNLGEVQEAVAIAVGGRPAGLVFEGDRRFPIVVRWPDAARSDPEAIRRLPIALPASGENPGRARFIPLGDIATLETAAAPNQFSREDGKRRVVVSANVRGRDLGSFMAEARESVGRLPLPSGYWIGWGGQFENLQSASQRLRLVVPLALGLVLVLLFAMFGNVRDGLLVFTGIPFALTGGVLALWLRGIPLSISAAVGFIALSGVAVLNGLVMLSFVRQARQEGAALEVAVREGALSRLRPVLMTALVASLGFVPMALATGTGAEVQRPLATVVIGGILSSTALTLLVLPLLYRMAHRAAEKWSGAARENHDA</sequence>
<evidence type="ECO:0000256" key="2">
    <source>
        <dbReference type="ARBA" id="ARBA00010942"/>
    </source>
</evidence>
<evidence type="ECO:0000256" key="8">
    <source>
        <dbReference type="SAM" id="Phobius"/>
    </source>
</evidence>
<dbReference type="PANTHER" id="PTHR32063">
    <property type="match status" value="1"/>
</dbReference>
<evidence type="ECO:0000256" key="5">
    <source>
        <dbReference type="ARBA" id="ARBA00022692"/>
    </source>
</evidence>
<dbReference type="RefSeq" id="WP_160550383.1">
    <property type="nucleotide sequence ID" value="NZ_CP047650.1"/>
</dbReference>
<name>A0A857J1X0_9BURK</name>
<dbReference type="GO" id="GO:0005886">
    <property type="term" value="C:plasma membrane"/>
    <property type="evidence" value="ECO:0007669"/>
    <property type="project" value="UniProtKB-SubCell"/>
</dbReference>
<keyword evidence="7 8" id="KW-0472">Membrane</keyword>
<dbReference type="NCBIfam" id="TIGR00914">
    <property type="entry name" value="2A0601"/>
    <property type="match status" value="1"/>
</dbReference>
<organism evidence="9 10">
    <name type="scientific">Xylophilus rhododendri</name>
    <dbReference type="NCBI Taxonomy" id="2697032"/>
    <lineage>
        <taxon>Bacteria</taxon>
        <taxon>Pseudomonadati</taxon>
        <taxon>Pseudomonadota</taxon>
        <taxon>Betaproteobacteria</taxon>
        <taxon>Burkholderiales</taxon>
        <taxon>Xylophilus</taxon>
    </lineage>
</organism>
<keyword evidence="6 8" id="KW-1133">Transmembrane helix</keyword>
<dbReference type="EMBL" id="CP047650">
    <property type="protein sequence ID" value="QHI96865.1"/>
    <property type="molecule type" value="Genomic_DNA"/>
</dbReference>
<keyword evidence="5 8" id="KW-0812">Transmembrane</keyword>
<dbReference type="Gene3D" id="3.30.70.1440">
    <property type="entry name" value="Multidrug efflux transporter AcrB pore domain"/>
    <property type="match status" value="1"/>
</dbReference>
<dbReference type="Gene3D" id="3.30.2090.10">
    <property type="entry name" value="Multidrug efflux transporter AcrB TolC docking domain, DN and DC subdomains"/>
    <property type="match status" value="2"/>
</dbReference>
<dbReference type="KEGG" id="xyk:GT347_01970"/>
<comment type="similarity">
    <text evidence="2">Belongs to the resistance-nodulation-cell division (RND) (TC 2.A.6) family.</text>
</comment>
<dbReference type="SUPFAM" id="SSF82693">
    <property type="entry name" value="Multidrug efflux transporter AcrB pore domain, PN1, PN2, PC1 and PC2 subdomains"/>
    <property type="match status" value="3"/>
</dbReference>
<dbReference type="GO" id="GO:0008324">
    <property type="term" value="F:monoatomic cation transmembrane transporter activity"/>
    <property type="evidence" value="ECO:0007669"/>
    <property type="project" value="InterPro"/>
</dbReference>
<feature type="transmembrane region" description="Helical" evidence="8">
    <location>
        <begin position="979"/>
        <end position="999"/>
    </location>
</feature>
<dbReference type="Pfam" id="PF00873">
    <property type="entry name" value="ACR_tran"/>
    <property type="match status" value="1"/>
</dbReference>
<feature type="transmembrane region" description="Helical" evidence="8">
    <location>
        <begin position="343"/>
        <end position="362"/>
    </location>
</feature>
<feature type="transmembrane region" description="Helical" evidence="8">
    <location>
        <begin position="369"/>
        <end position="387"/>
    </location>
</feature>
<evidence type="ECO:0000256" key="4">
    <source>
        <dbReference type="ARBA" id="ARBA00022475"/>
    </source>
</evidence>
<dbReference type="SUPFAM" id="SSF82714">
    <property type="entry name" value="Multidrug efflux transporter AcrB TolC docking domain, DN and DC subdomains"/>
    <property type="match status" value="2"/>
</dbReference>
<evidence type="ECO:0000313" key="9">
    <source>
        <dbReference type="EMBL" id="QHI96865.1"/>
    </source>
</evidence>
<dbReference type="InterPro" id="IPR004763">
    <property type="entry name" value="CusA-like"/>
</dbReference>
<feature type="transmembrane region" description="Helical" evidence="8">
    <location>
        <begin position="484"/>
        <end position="508"/>
    </location>
</feature>
<feature type="transmembrane region" description="Helical" evidence="8">
    <location>
        <begin position="908"/>
        <end position="927"/>
    </location>
</feature>
<protein>
    <submittedName>
        <fullName evidence="9">CusA/CzcA family heavy metal efflux RND transporter</fullName>
    </submittedName>
</protein>
<keyword evidence="4" id="KW-1003">Cell membrane</keyword>
<dbReference type="Gene3D" id="1.20.1640.10">
    <property type="entry name" value="Multidrug efflux transporter AcrB transmembrane domain"/>
    <property type="match status" value="2"/>
</dbReference>
<dbReference type="InterPro" id="IPR001036">
    <property type="entry name" value="Acrflvin-R"/>
</dbReference>
<dbReference type="PRINTS" id="PR00702">
    <property type="entry name" value="ACRIFLAVINRP"/>
</dbReference>
<dbReference type="InterPro" id="IPR027463">
    <property type="entry name" value="AcrB_DN_DC_subdom"/>
</dbReference>
<proteinExistence type="inferred from homology"/>
<gene>
    <name evidence="9" type="ORF">GT347_01970</name>
</gene>
<feature type="transmembrane region" description="Helical" evidence="8">
    <location>
        <begin position="452"/>
        <end position="472"/>
    </location>
</feature>
<feature type="transmembrane region" description="Helical" evidence="8">
    <location>
        <begin position="933"/>
        <end position="958"/>
    </location>
</feature>
<feature type="transmembrane region" description="Helical" evidence="8">
    <location>
        <begin position="1011"/>
        <end position="1034"/>
    </location>
</feature>
<feature type="transmembrane region" description="Helical" evidence="8">
    <location>
        <begin position="529"/>
        <end position="554"/>
    </location>
</feature>
<dbReference type="Proteomes" id="UP000464787">
    <property type="component" value="Chromosome"/>
</dbReference>
<feature type="transmembrane region" description="Helical" evidence="8">
    <location>
        <begin position="884"/>
        <end position="901"/>
    </location>
</feature>
<dbReference type="Gene3D" id="3.30.70.1430">
    <property type="entry name" value="Multidrug efflux transporter AcrB pore domain"/>
    <property type="match status" value="2"/>
</dbReference>
<evidence type="ECO:0000256" key="1">
    <source>
        <dbReference type="ARBA" id="ARBA00004651"/>
    </source>
</evidence>
<dbReference type="AlphaFoldDB" id="A0A857J1X0"/>
<keyword evidence="3" id="KW-0813">Transport</keyword>
<dbReference type="PANTHER" id="PTHR32063:SF24">
    <property type="entry name" value="CATION EFFLUX SYSTEM (ACRB_ACRD_ACRF FAMILY)"/>
    <property type="match status" value="1"/>
</dbReference>
<evidence type="ECO:0000313" key="10">
    <source>
        <dbReference type="Proteomes" id="UP000464787"/>
    </source>
</evidence>
<reference evidence="9 10" key="1">
    <citation type="submission" date="2020-01" db="EMBL/GenBank/DDBJ databases">
        <title>Genome sequencing of strain KACC 21265.</title>
        <authorList>
            <person name="Heo J."/>
            <person name="Kim S.-J."/>
            <person name="Kim J.-S."/>
            <person name="Hong S.-B."/>
            <person name="Kwon S.-W."/>
        </authorList>
    </citation>
    <scope>NUCLEOTIDE SEQUENCE [LARGE SCALE GENOMIC DNA]</scope>
    <source>
        <strain evidence="9 10">KACC 21265</strain>
    </source>
</reference>